<proteinExistence type="predicted"/>
<dbReference type="EMBL" id="FNCF01000002">
    <property type="protein sequence ID" value="SDG01292.1"/>
    <property type="molecule type" value="Genomic_DNA"/>
</dbReference>
<dbReference type="PANTHER" id="PTHR33361">
    <property type="entry name" value="GLR0591 PROTEIN"/>
    <property type="match status" value="1"/>
</dbReference>
<evidence type="ECO:0000313" key="2">
    <source>
        <dbReference type="Proteomes" id="UP000198863"/>
    </source>
</evidence>
<keyword evidence="2" id="KW-1185">Reference proteome</keyword>
<organism evidence="1 2">
    <name type="scientific">Klenkia brasiliensis</name>
    <dbReference type="NCBI Taxonomy" id="333142"/>
    <lineage>
        <taxon>Bacteria</taxon>
        <taxon>Bacillati</taxon>
        <taxon>Actinomycetota</taxon>
        <taxon>Actinomycetes</taxon>
        <taxon>Geodermatophilales</taxon>
        <taxon>Geodermatophilaceae</taxon>
        <taxon>Klenkia</taxon>
    </lineage>
</organism>
<dbReference type="AlphaFoldDB" id="A0A1G7QS07"/>
<dbReference type="PANTHER" id="PTHR33361:SF2">
    <property type="entry name" value="DUF885 DOMAIN-CONTAINING PROTEIN"/>
    <property type="match status" value="1"/>
</dbReference>
<evidence type="ECO:0000313" key="1">
    <source>
        <dbReference type="EMBL" id="SDG01292.1"/>
    </source>
</evidence>
<sequence length="571" mass="62428">MTTTQGPTRPTTPRQVADAYVDALCDLDPIAGTALGTRPGDDRLPDLSPAGLEASARLERDTLAELDRVLAEDPALAEDPVELRCARLLRERLTASLDLHEAGEGLRELSNLFSPVHSVRQVFSMMPLASTEDWAVLGRRLARVPEAYRGYLATLTEGASQGLFAAPRQVETVIGQLGEWLAGPYFAGVVAGGPDELRTELDDAAAAADAAVAEVRDFLRDTYLPQAQGTPDAVGRERYARFARRWNGSDLGAGTGLEDAYAWGWAEHRRIREEQRSAAELVRAGATPMEAMRWLGEHGEAVDGVEEIRQRLQAMMDEAVAALDGTHFDIADPIKRVEAMIAPPGSAAAPYYTRPSLDFSRPGRTWLPTLGKDRFPLWDLVSTWYHEGVPGHHLQLAQWAYVSGDLSVFQTAVGGVSANLEGWALYAERLMDELGFLTDPGARLGYLDAQQMRAVRVVVDIGMHLELPIPDDADGALEGHRGEPWTPELARAFFGEYCGRDSDFLDSELVRYLGMPGQAISYKLGERAWLEGREAARAARGDAFDLKAWHMAALSQGSLGLDDLVDELSRL</sequence>
<gene>
    <name evidence="1" type="ORF">SAMN05660324_1596</name>
</gene>
<protein>
    <submittedName>
        <fullName evidence="1">Uncharacterized conserved protein, DUF885 familyt</fullName>
    </submittedName>
</protein>
<dbReference type="Pfam" id="PF05960">
    <property type="entry name" value="DUF885"/>
    <property type="match status" value="1"/>
</dbReference>
<accession>A0A1G7QS07</accession>
<dbReference type="OrthoDB" id="9760040at2"/>
<dbReference type="Proteomes" id="UP000198863">
    <property type="component" value="Unassembled WGS sequence"/>
</dbReference>
<dbReference type="InterPro" id="IPR010281">
    <property type="entry name" value="DUF885"/>
</dbReference>
<reference evidence="2" key="1">
    <citation type="submission" date="2016-10" db="EMBL/GenBank/DDBJ databases">
        <authorList>
            <person name="Varghese N."/>
            <person name="Submissions S."/>
        </authorList>
    </citation>
    <scope>NUCLEOTIDE SEQUENCE [LARGE SCALE GENOMIC DNA]</scope>
    <source>
        <strain evidence="2">DSM 44526</strain>
    </source>
</reference>
<name>A0A1G7QS07_9ACTN</name>
<dbReference type="RefSeq" id="WP_091061082.1">
    <property type="nucleotide sequence ID" value="NZ_FNCF01000002.1"/>
</dbReference>